<keyword evidence="4 10" id="KW-0812">Transmembrane</keyword>
<evidence type="ECO:0000256" key="8">
    <source>
        <dbReference type="ARBA" id="ARBA00023170"/>
    </source>
</evidence>
<dbReference type="InterPro" id="IPR004117">
    <property type="entry name" value="7tm6_olfct_rcpt"/>
</dbReference>
<dbReference type="Proteomes" id="UP000053097">
    <property type="component" value="Unassembled WGS sequence"/>
</dbReference>
<dbReference type="GO" id="GO:0005886">
    <property type="term" value="C:plasma membrane"/>
    <property type="evidence" value="ECO:0007669"/>
    <property type="project" value="UniProtKB-SubCell"/>
</dbReference>
<evidence type="ECO:0000313" key="12">
    <source>
        <dbReference type="EMBL" id="RLU17678.1"/>
    </source>
</evidence>
<feature type="transmembrane region" description="Helical" evidence="10">
    <location>
        <begin position="28"/>
        <end position="54"/>
    </location>
</feature>
<evidence type="ECO:0000256" key="7">
    <source>
        <dbReference type="ARBA" id="ARBA00023136"/>
    </source>
</evidence>
<evidence type="ECO:0000256" key="6">
    <source>
        <dbReference type="ARBA" id="ARBA00022989"/>
    </source>
</evidence>
<feature type="transmembrane region" description="Helical" evidence="10">
    <location>
        <begin position="298"/>
        <end position="319"/>
    </location>
</feature>
<evidence type="ECO:0000256" key="9">
    <source>
        <dbReference type="ARBA" id="ARBA00023224"/>
    </source>
</evidence>
<keyword evidence="6 10" id="KW-1133">Transmembrane helix</keyword>
<evidence type="ECO:0000256" key="2">
    <source>
        <dbReference type="ARBA" id="ARBA00022475"/>
    </source>
</evidence>
<reference evidence="12" key="3">
    <citation type="submission" date="2018-07" db="EMBL/GenBank/DDBJ databases">
        <authorList>
            <person name="Mckenzie S.K."/>
            <person name="Kronauer D.J.C."/>
        </authorList>
    </citation>
    <scope>NUCLEOTIDE SEQUENCE</scope>
    <source>
        <strain evidence="12">Clonal line C1</strain>
    </source>
</reference>
<evidence type="ECO:0000313" key="11">
    <source>
        <dbReference type="EMBL" id="EZA48228.1"/>
    </source>
</evidence>
<dbReference type="EMBL" id="QOIP01000010">
    <property type="protein sequence ID" value="RLU17678.1"/>
    <property type="molecule type" value="Genomic_DNA"/>
</dbReference>
<sequence>MIFAGARCLKFHRTLLMIVGLWPYQKPFIWQIQTVFFFGAYCCMLFLQFTPFLTTTCNMECILKRFSYICITFIFMLNYYSFYFNSEVVKQMFGHMQFDWKLFENSDAMKIFEEYLSESYIFALFLCFLFVITVPLITIMEHRSIILDVIAPMNASRPRKREIDLEFFVNEEQYFCFLLVLEGIGVGVGFWTLLTTGTFLITVAKHSCAAYKIVSNVMQNTVTIHTLQLPVVQRIQYMHRNICFSVYIHRRTMEFCKSLVLSFDMWYFPIVLIGVLSLSCILFRLYNAVMQFNGFIDILMSSGFLFGCFLYILMANFLAQSYTDHSVGVLQSTYDTLWYIAPLPTQKLFLIMQKCIRSHKVILGGLFIMSIEGFSTLVTTAVSYFTVMNAMRL</sequence>
<feature type="transmembrane region" description="Helical" evidence="10">
    <location>
        <begin position="119"/>
        <end position="139"/>
    </location>
</feature>
<evidence type="ECO:0000313" key="14">
    <source>
        <dbReference type="Proteomes" id="UP000279307"/>
    </source>
</evidence>
<keyword evidence="7 10" id="KW-0472">Membrane</keyword>
<feature type="transmembrane region" description="Helical" evidence="10">
    <location>
        <begin position="66"/>
        <end position="84"/>
    </location>
</feature>
<keyword evidence="5 10" id="KW-0552">Olfaction</keyword>
<keyword evidence="13" id="KW-1185">Reference proteome</keyword>
<dbReference type="AlphaFoldDB" id="A0A026VWR5"/>
<comment type="similarity">
    <text evidence="10">Belongs to the insect chemoreceptor superfamily. Heteromeric odorant receptor channel (TC 1.A.69) family.</text>
</comment>
<name>A0A026VWR5_OOCBI</name>
<evidence type="ECO:0000256" key="4">
    <source>
        <dbReference type="ARBA" id="ARBA00022692"/>
    </source>
</evidence>
<dbReference type="PANTHER" id="PTHR21137">
    <property type="entry name" value="ODORANT RECEPTOR"/>
    <property type="match status" value="1"/>
</dbReference>
<dbReference type="EMBL" id="KK107660">
    <property type="protein sequence ID" value="EZA48228.1"/>
    <property type="molecule type" value="Genomic_DNA"/>
</dbReference>
<reference evidence="11 13" key="1">
    <citation type="journal article" date="2014" name="Curr. Biol.">
        <title>The genome of the clonal raider ant Cerapachys biroi.</title>
        <authorList>
            <person name="Oxley P.R."/>
            <person name="Ji L."/>
            <person name="Fetter-Pruneda I."/>
            <person name="McKenzie S.K."/>
            <person name="Li C."/>
            <person name="Hu H."/>
            <person name="Zhang G."/>
            <person name="Kronauer D.J."/>
        </authorList>
    </citation>
    <scope>NUCLEOTIDE SEQUENCE [LARGE SCALE GENOMIC DNA]</scope>
</reference>
<dbReference type="GO" id="GO:0005549">
    <property type="term" value="F:odorant binding"/>
    <property type="evidence" value="ECO:0007669"/>
    <property type="project" value="InterPro"/>
</dbReference>
<feature type="transmembrane region" description="Helical" evidence="10">
    <location>
        <begin position="266"/>
        <end position="286"/>
    </location>
</feature>
<accession>A0A026VWR5</accession>
<evidence type="ECO:0000256" key="3">
    <source>
        <dbReference type="ARBA" id="ARBA00022606"/>
    </source>
</evidence>
<keyword evidence="8 10" id="KW-0675">Receptor</keyword>
<dbReference type="GO" id="GO:0007165">
    <property type="term" value="P:signal transduction"/>
    <property type="evidence" value="ECO:0007669"/>
    <property type="project" value="UniProtKB-KW"/>
</dbReference>
<comment type="subcellular location">
    <subcellularLocation>
        <location evidence="1 10">Cell membrane</location>
        <topology evidence="1 10">Multi-pass membrane protein</topology>
    </subcellularLocation>
</comment>
<feature type="transmembrane region" description="Helical" evidence="10">
    <location>
        <begin position="361"/>
        <end position="387"/>
    </location>
</feature>
<protein>
    <recommendedName>
        <fullName evidence="10">Odorant receptor</fullName>
    </recommendedName>
</protein>
<evidence type="ECO:0000256" key="5">
    <source>
        <dbReference type="ARBA" id="ARBA00022725"/>
    </source>
</evidence>
<reference evidence="12 14" key="2">
    <citation type="journal article" date="2018" name="Genome Res.">
        <title>The genomic architecture and molecular evolution of ant odorant receptors.</title>
        <authorList>
            <person name="McKenzie S.K."/>
            <person name="Kronauer D.J.C."/>
        </authorList>
    </citation>
    <scope>NUCLEOTIDE SEQUENCE [LARGE SCALE GENOMIC DNA]</scope>
    <source>
        <strain evidence="12">Clonal line C1</strain>
    </source>
</reference>
<evidence type="ECO:0000313" key="13">
    <source>
        <dbReference type="Proteomes" id="UP000053097"/>
    </source>
</evidence>
<evidence type="ECO:0000256" key="10">
    <source>
        <dbReference type="RuleBase" id="RU351113"/>
    </source>
</evidence>
<evidence type="ECO:0000256" key="1">
    <source>
        <dbReference type="ARBA" id="ARBA00004651"/>
    </source>
</evidence>
<proteinExistence type="inferred from homology"/>
<feature type="transmembrane region" description="Helical" evidence="10">
    <location>
        <begin position="174"/>
        <end position="194"/>
    </location>
</feature>
<keyword evidence="9 10" id="KW-0807">Transducer</keyword>
<dbReference type="PANTHER" id="PTHR21137:SF35">
    <property type="entry name" value="ODORANT RECEPTOR 19A-RELATED"/>
    <property type="match status" value="1"/>
</dbReference>
<dbReference type="GO" id="GO:0004984">
    <property type="term" value="F:olfactory receptor activity"/>
    <property type="evidence" value="ECO:0007669"/>
    <property type="project" value="InterPro"/>
</dbReference>
<keyword evidence="2" id="KW-1003">Cell membrane</keyword>
<dbReference type="OrthoDB" id="7550312at2759"/>
<gene>
    <name evidence="12" type="ORF">DMN91_009914</name>
    <name evidence="11" type="ORF">X777_14123</name>
</gene>
<dbReference type="Proteomes" id="UP000279307">
    <property type="component" value="Chromosome 10"/>
</dbReference>
<keyword evidence="3 10" id="KW-0716">Sensory transduction</keyword>
<organism evidence="11 13">
    <name type="scientific">Ooceraea biroi</name>
    <name type="common">Clonal raider ant</name>
    <name type="synonym">Cerapachys biroi</name>
    <dbReference type="NCBI Taxonomy" id="2015173"/>
    <lineage>
        <taxon>Eukaryota</taxon>
        <taxon>Metazoa</taxon>
        <taxon>Ecdysozoa</taxon>
        <taxon>Arthropoda</taxon>
        <taxon>Hexapoda</taxon>
        <taxon>Insecta</taxon>
        <taxon>Pterygota</taxon>
        <taxon>Neoptera</taxon>
        <taxon>Endopterygota</taxon>
        <taxon>Hymenoptera</taxon>
        <taxon>Apocrita</taxon>
        <taxon>Aculeata</taxon>
        <taxon>Formicoidea</taxon>
        <taxon>Formicidae</taxon>
        <taxon>Dorylinae</taxon>
        <taxon>Ooceraea</taxon>
    </lineage>
</organism>